<dbReference type="GO" id="GO:0000976">
    <property type="term" value="F:transcription cis-regulatory region binding"/>
    <property type="evidence" value="ECO:0007669"/>
    <property type="project" value="TreeGrafter"/>
</dbReference>
<evidence type="ECO:0000259" key="5">
    <source>
        <dbReference type="PROSITE" id="PS50977"/>
    </source>
</evidence>
<dbReference type="RefSeq" id="WP_002703026.1">
    <property type="nucleotide sequence ID" value="NZ_AGRW01000038.1"/>
</dbReference>
<evidence type="ECO:0000256" key="1">
    <source>
        <dbReference type="ARBA" id="ARBA00023015"/>
    </source>
</evidence>
<dbReference type="EMBL" id="AGRW01000038">
    <property type="protein sequence ID" value="EIC02526.1"/>
    <property type="molecule type" value="Genomic_DNA"/>
</dbReference>
<evidence type="ECO:0000256" key="3">
    <source>
        <dbReference type="ARBA" id="ARBA00023163"/>
    </source>
</evidence>
<gene>
    <name evidence="6" type="ORF">TresaDRAFT_2404</name>
</gene>
<reference evidence="6 7" key="1">
    <citation type="submission" date="2011-09" db="EMBL/GenBank/DDBJ databases">
        <title>The draft genome of Treponema saccharophilum DSM 2985.</title>
        <authorList>
            <consortium name="US DOE Joint Genome Institute (JGI-PGF)"/>
            <person name="Lucas S."/>
            <person name="Copeland A."/>
            <person name="Lapidus A."/>
            <person name="Glavina del Rio T."/>
            <person name="Dalin E."/>
            <person name="Tice H."/>
            <person name="Bruce D."/>
            <person name="Goodwin L."/>
            <person name="Pitluck S."/>
            <person name="Peters L."/>
            <person name="Kyrpides N."/>
            <person name="Mavromatis K."/>
            <person name="Ivanova N."/>
            <person name="Markowitz V."/>
            <person name="Cheng J.-F."/>
            <person name="Hugenholtz P."/>
            <person name="Woyke T."/>
            <person name="Wu D."/>
            <person name="Gronow S."/>
            <person name="Wellnitz S."/>
            <person name="Brambilla E."/>
            <person name="Klenk H.-P."/>
            <person name="Eisen J.A."/>
        </authorList>
    </citation>
    <scope>NUCLEOTIDE SEQUENCE [LARGE SCALE GENOMIC DNA]</scope>
    <source>
        <strain evidence="6 7">DSM 2985</strain>
    </source>
</reference>
<dbReference type="Gene3D" id="1.10.10.60">
    <property type="entry name" value="Homeodomain-like"/>
    <property type="match status" value="1"/>
</dbReference>
<dbReference type="InterPro" id="IPR009057">
    <property type="entry name" value="Homeodomain-like_sf"/>
</dbReference>
<evidence type="ECO:0000256" key="4">
    <source>
        <dbReference type="PROSITE-ProRule" id="PRU00335"/>
    </source>
</evidence>
<accession>H7EIU8</accession>
<dbReference type="SUPFAM" id="SSF46689">
    <property type="entry name" value="Homeodomain-like"/>
    <property type="match status" value="1"/>
</dbReference>
<dbReference type="InterPro" id="IPR001647">
    <property type="entry name" value="HTH_TetR"/>
</dbReference>
<keyword evidence="1" id="KW-0805">Transcription regulation</keyword>
<dbReference type="GO" id="GO:0003700">
    <property type="term" value="F:DNA-binding transcription factor activity"/>
    <property type="evidence" value="ECO:0007669"/>
    <property type="project" value="TreeGrafter"/>
</dbReference>
<dbReference type="PROSITE" id="PS50977">
    <property type="entry name" value="HTH_TETR_2"/>
    <property type="match status" value="1"/>
</dbReference>
<dbReference type="Proteomes" id="UP000003571">
    <property type="component" value="Unassembled WGS sequence"/>
</dbReference>
<keyword evidence="2 4" id="KW-0238">DNA-binding</keyword>
<sequence>MAIIVEHDKRKRDILEKSLELFCREGFDDVTFQKIADACGVTRTTLYIYFRNKQEIFVWSIRHLTEQIERRLVEIIDDKTISADECLRQVVCWIVTECGNYHRLFKVLLPYLISIEKEGIDSGSRVRRRVIRIKHILNSILIRGTKEGVFKPIPIKVMNGMFYGFIEMTMFRIAIMGEFDAKEICDMVSVAVDGITLKK</sequence>
<dbReference type="Gene3D" id="1.10.357.10">
    <property type="entry name" value="Tetracycline Repressor, domain 2"/>
    <property type="match status" value="1"/>
</dbReference>
<feature type="DNA-binding region" description="H-T-H motif" evidence="4">
    <location>
        <begin position="31"/>
        <end position="50"/>
    </location>
</feature>
<proteinExistence type="predicted"/>
<comment type="caution">
    <text evidence="6">The sequence shown here is derived from an EMBL/GenBank/DDBJ whole genome shotgun (WGS) entry which is preliminary data.</text>
</comment>
<feature type="domain" description="HTH tetR-type" evidence="5">
    <location>
        <begin position="8"/>
        <end position="68"/>
    </location>
</feature>
<organism evidence="6 7">
    <name type="scientific">Treponema saccharophilum DSM 2985</name>
    <dbReference type="NCBI Taxonomy" id="907348"/>
    <lineage>
        <taxon>Bacteria</taxon>
        <taxon>Pseudomonadati</taxon>
        <taxon>Spirochaetota</taxon>
        <taxon>Spirochaetia</taxon>
        <taxon>Spirochaetales</taxon>
        <taxon>Treponemataceae</taxon>
        <taxon>Treponema</taxon>
    </lineage>
</organism>
<dbReference type="eggNOG" id="COG1309">
    <property type="taxonomic scope" value="Bacteria"/>
</dbReference>
<dbReference type="Pfam" id="PF00440">
    <property type="entry name" value="TetR_N"/>
    <property type="match status" value="1"/>
</dbReference>
<dbReference type="STRING" id="907348.TresaDRAFT_2404"/>
<dbReference type="OrthoDB" id="9809994at2"/>
<dbReference type="PRINTS" id="PR00455">
    <property type="entry name" value="HTHTETR"/>
</dbReference>
<keyword evidence="7" id="KW-1185">Reference proteome</keyword>
<dbReference type="PATRIC" id="fig|907348.3.peg.759"/>
<evidence type="ECO:0000256" key="2">
    <source>
        <dbReference type="ARBA" id="ARBA00023125"/>
    </source>
</evidence>
<protein>
    <submittedName>
        <fullName evidence="6">Transcriptional regulator, TetR family</fullName>
    </submittedName>
</protein>
<dbReference type="InterPro" id="IPR050109">
    <property type="entry name" value="HTH-type_TetR-like_transc_reg"/>
</dbReference>
<evidence type="ECO:0000313" key="7">
    <source>
        <dbReference type="Proteomes" id="UP000003571"/>
    </source>
</evidence>
<dbReference type="PANTHER" id="PTHR30055:SF234">
    <property type="entry name" value="HTH-TYPE TRANSCRIPTIONAL REGULATOR BETI"/>
    <property type="match status" value="1"/>
</dbReference>
<keyword evidence="3" id="KW-0804">Transcription</keyword>
<dbReference type="AlphaFoldDB" id="H7EIU8"/>
<dbReference type="InterPro" id="IPR036271">
    <property type="entry name" value="Tet_transcr_reg_TetR-rel_C_sf"/>
</dbReference>
<dbReference type="PANTHER" id="PTHR30055">
    <property type="entry name" value="HTH-TYPE TRANSCRIPTIONAL REGULATOR RUTR"/>
    <property type="match status" value="1"/>
</dbReference>
<evidence type="ECO:0000313" key="6">
    <source>
        <dbReference type="EMBL" id="EIC02526.1"/>
    </source>
</evidence>
<name>H7EIU8_9SPIR</name>
<dbReference type="SUPFAM" id="SSF48498">
    <property type="entry name" value="Tetracyclin repressor-like, C-terminal domain"/>
    <property type="match status" value="1"/>
</dbReference>